<evidence type="ECO:0000313" key="2">
    <source>
        <dbReference type="Proteomes" id="UP000007842"/>
    </source>
</evidence>
<protein>
    <submittedName>
        <fullName evidence="1">Uncharacterized protein</fullName>
    </submittedName>
</protein>
<organism evidence="1 2">
    <name type="scientific">Streptantibioticus cattleyicolor (strain ATCC 35852 / DSM 46488 / JCM 4925 / NBRC 14057 / NRRL 8057)</name>
    <name type="common">Streptomyces cattleya</name>
    <dbReference type="NCBI Taxonomy" id="1003195"/>
    <lineage>
        <taxon>Bacteria</taxon>
        <taxon>Bacillati</taxon>
        <taxon>Actinomycetota</taxon>
        <taxon>Actinomycetes</taxon>
        <taxon>Kitasatosporales</taxon>
        <taxon>Streptomycetaceae</taxon>
        <taxon>Streptantibioticus</taxon>
    </lineage>
</organism>
<dbReference type="Proteomes" id="UP000007842">
    <property type="component" value="Chromosome"/>
</dbReference>
<proteinExistence type="predicted"/>
<gene>
    <name evidence="1" type="ordered locus">SCATT_39260</name>
</gene>
<reference evidence="2" key="1">
    <citation type="submission" date="2011-12" db="EMBL/GenBank/DDBJ databases">
        <title>Complete genome sequence of Streptomyces cattleya strain DSM 46488.</title>
        <authorList>
            <person name="Ou H.-Y."/>
            <person name="Li P."/>
            <person name="Zhao C."/>
            <person name="O'Hagan D."/>
            <person name="Deng Z."/>
        </authorList>
    </citation>
    <scope>NUCLEOTIDE SEQUENCE [LARGE SCALE GENOMIC DNA]</scope>
    <source>
        <strain evidence="2">ATCC 35852 / DSM 46488 / JCM 4925 / NBRC 14057 / NRRL 8057</strain>
    </source>
</reference>
<dbReference type="PATRIC" id="fig|1003195.29.peg.3922"/>
<dbReference type="EMBL" id="CP003219">
    <property type="protein sequence ID" value="AEW96297.1"/>
    <property type="molecule type" value="Genomic_DNA"/>
</dbReference>
<sequence>MNLDGFQQADVLKTERIPLLGPEGEVHWHPTPQGVVLISQTCDIVQPTKAYLQVAPVVRLQPQQVKPAAKGAMPRYVAVPAVGVDAFADLDHVATVSKEHVALLVPERGVETTQDLRRFGMRVGRRFARFGFPDEVAYWLNPLKDQVVSKAGNVSSPLGRVLDEMVESLRLECDPGWESGAPYQLKLLVLVKAGLLPALDEGEIPSVPLALSQWLYDEGGKIMRKPAQVAERILGMSDSVDRYERQWLWEAFAESLAAVCRPKASAPPEAHDAVVDGEIGAEVATVQEVSYERILRSEEIDVEHLSPPLPR</sequence>
<dbReference type="KEGG" id="scy:SCATT_39260"/>
<name>G8WSR2_STREN</name>
<dbReference type="AlphaFoldDB" id="G8WSR2"/>
<evidence type="ECO:0000313" key="1">
    <source>
        <dbReference type="EMBL" id="AEW96297.1"/>
    </source>
</evidence>
<keyword evidence="2" id="KW-1185">Reference proteome</keyword>
<dbReference type="HOGENOM" id="CLU_868638_0_0_11"/>
<accession>G8WSR2</accession>